<comment type="pathway">
    <text evidence="1">Nucleotide-sugar biosynthesis; UDP-alpha-D-glucuronate biosynthesis; UDP-alpha-D-glucuronate from UDP-alpha-D-glucose: step 1/1.</text>
</comment>
<dbReference type="InterPro" id="IPR014026">
    <property type="entry name" value="UDP-Glc/GDP-Man_DH_dimer"/>
</dbReference>
<dbReference type="Pfam" id="PF00984">
    <property type="entry name" value="UDPG_MGDP_dh"/>
    <property type="match status" value="1"/>
</dbReference>
<dbReference type="SMART" id="SM00984">
    <property type="entry name" value="UDPG_MGDP_dh_C"/>
    <property type="match status" value="1"/>
</dbReference>
<evidence type="ECO:0000256" key="2">
    <source>
        <dbReference type="ARBA" id="ARBA00006601"/>
    </source>
</evidence>
<dbReference type="InterPro" id="IPR028357">
    <property type="entry name" value="UDPglc_DH_bac"/>
</dbReference>
<dbReference type="EMBL" id="CP113836">
    <property type="protein sequence ID" value="WAL63608.1"/>
    <property type="molecule type" value="Genomic_DNA"/>
</dbReference>
<dbReference type="PIRSF" id="PIRSF500134">
    <property type="entry name" value="UDPglc_DH_bac"/>
    <property type="match status" value="1"/>
</dbReference>
<dbReference type="Gene3D" id="1.20.5.100">
    <property type="entry name" value="Cytochrome c1, transmembrane anchor, C-terminal"/>
    <property type="match status" value="1"/>
</dbReference>
<dbReference type="InterPro" id="IPR001732">
    <property type="entry name" value="UDP-Glc/GDP-Man_DH_N"/>
</dbReference>
<evidence type="ECO:0000313" key="9">
    <source>
        <dbReference type="EMBL" id="WAL63608.1"/>
    </source>
</evidence>
<dbReference type="NCBIfam" id="TIGR03026">
    <property type="entry name" value="NDP-sugDHase"/>
    <property type="match status" value="1"/>
</dbReference>
<proteinExistence type="inferred from homology"/>
<evidence type="ECO:0000256" key="3">
    <source>
        <dbReference type="ARBA" id="ARBA00012954"/>
    </source>
</evidence>
<name>A0ABY7AYC9_9PSEU</name>
<dbReference type="InterPro" id="IPR014027">
    <property type="entry name" value="UDP-Glc/GDP-Man_DH_C"/>
</dbReference>
<dbReference type="Proteomes" id="UP001163203">
    <property type="component" value="Chromosome"/>
</dbReference>
<dbReference type="InterPro" id="IPR017476">
    <property type="entry name" value="UDP-Glc/GDP-Man"/>
</dbReference>
<dbReference type="RefSeq" id="WP_268753846.1">
    <property type="nucleotide sequence ID" value="NZ_CP113836.1"/>
</dbReference>
<evidence type="ECO:0000256" key="4">
    <source>
        <dbReference type="ARBA" id="ARBA00023002"/>
    </source>
</evidence>
<evidence type="ECO:0000259" key="8">
    <source>
        <dbReference type="SMART" id="SM00984"/>
    </source>
</evidence>
<dbReference type="PANTHER" id="PTHR43750:SF3">
    <property type="entry name" value="UDP-GLUCOSE 6-DEHYDROGENASE TUAD"/>
    <property type="match status" value="1"/>
</dbReference>
<evidence type="ECO:0000256" key="5">
    <source>
        <dbReference type="ARBA" id="ARBA00023027"/>
    </source>
</evidence>
<accession>A0ABY7AYC9</accession>
<feature type="domain" description="UDP-glucose/GDP-mannose dehydrogenase C-terminal" evidence="8">
    <location>
        <begin position="304"/>
        <end position="404"/>
    </location>
</feature>
<dbReference type="SUPFAM" id="SSF52413">
    <property type="entry name" value="UDP-glucose/GDP-mannose dehydrogenase C-terminal domain"/>
    <property type="match status" value="1"/>
</dbReference>
<reference evidence="9" key="1">
    <citation type="submission" date="2022-11" db="EMBL/GenBank/DDBJ databases">
        <authorList>
            <person name="Mo P."/>
        </authorList>
    </citation>
    <scope>NUCLEOTIDE SEQUENCE</scope>
    <source>
        <strain evidence="9">HUAS 11-8</strain>
    </source>
</reference>
<evidence type="ECO:0000256" key="1">
    <source>
        <dbReference type="ARBA" id="ARBA00004701"/>
    </source>
</evidence>
<protein>
    <recommendedName>
        <fullName evidence="3 7">UDP-glucose 6-dehydrogenase</fullName>
        <ecNumber evidence="3 7">1.1.1.22</ecNumber>
    </recommendedName>
</protein>
<organism evidence="9 10">
    <name type="scientific">Amycolatopsis cynarae</name>
    <dbReference type="NCBI Taxonomy" id="2995223"/>
    <lineage>
        <taxon>Bacteria</taxon>
        <taxon>Bacillati</taxon>
        <taxon>Actinomycetota</taxon>
        <taxon>Actinomycetes</taxon>
        <taxon>Pseudonocardiales</taxon>
        <taxon>Pseudonocardiaceae</taxon>
        <taxon>Amycolatopsis</taxon>
    </lineage>
</organism>
<evidence type="ECO:0000256" key="6">
    <source>
        <dbReference type="ARBA" id="ARBA00047473"/>
    </source>
</evidence>
<dbReference type="Pfam" id="PF03720">
    <property type="entry name" value="UDPG_MGDP_dh_C"/>
    <property type="match status" value="1"/>
</dbReference>
<evidence type="ECO:0000313" key="10">
    <source>
        <dbReference type="Proteomes" id="UP001163203"/>
    </source>
</evidence>
<evidence type="ECO:0000256" key="7">
    <source>
        <dbReference type="PIRNR" id="PIRNR000124"/>
    </source>
</evidence>
<gene>
    <name evidence="9" type="ORF">ORV05_21660</name>
</gene>
<dbReference type="EC" id="1.1.1.22" evidence="3 7"/>
<comment type="catalytic activity">
    <reaction evidence="6 7">
        <text>UDP-alpha-D-glucose + 2 NAD(+) + H2O = UDP-alpha-D-glucuronate + 2 NADH + 3 H(+)</text>
        <dbReference type="Rhea" id="RHEA:23596"/>
        <dbReference type="ChEBI" id="CHEBI:15377"/>
        <dbReference type="ChEBI" id="CHEBI:15378"/>
        <dbReference type="ChEBI" id="CHEBI:57540"/>
        <dbReference type="ChEBI" id="CHEBI:57945"/>
        <dbReference type="ChEBI" id="CHEBI:58052"/>
        <dbReference type="ChEBI" id="CHEBI:58885"/>
        <dbReference type="EC" id="1.1.1.22"/>
    </reaction>
</comment>
<dbReference type="SUPFAM" id="SSF51735">
    <property type="entry name" value="NAD(P)-binding Rossmann-fold domains"/>
    <property type="match status" value="1"/>
</dbReference>
<dbReference type="InterPro" id="IPR036220">
    <property type="entry name" value="UDP-Glc/GDP-Man_DH_C_sf"/>
</dbReference>
<keyword evidence="4 7" id="KW-0560">Oxidoreductase</keyword>
<dbReference type="InterPro" id="IPR036291">
    <property type="entry name" value="NAD(P)-bd_dom_sf"/>
</dbReference>
<keyword evidence="10" id="KW-1185">Reference proteome</keyword>
<keyword evidence="5 7" id="KW-0520">NAD</keyword>
<comment type="similarity">
    <text evidence="2 7">Belongs to the UDP-glucose/GDP-mannose dehydrogenase family.</text>
</comment>
<dbReference type="SUPFAM" id="SSF48179">
    <property type="entry name" value="6-phosphogluconate dehydrogenase C-terminal domain-like"/>
    <property type="match status" value="1"/>
</dbReference>
<dbReference type="Gene3D" id="3.40.50.720">
    <property type="entry name" value="NAD(P)-binding Rossmann-like Domain"/>
    <property type="match status" value="2"/>
</dbReference>
<dbReference type="InterPro" id="IPR008927">
    <property type="entry name" value="6-PGluconate_DH-like_C_sf"/>
</dbReference>
<sequence>MPSHAIGVLGAGYVGLTTAACLARLGHSVTCVDIDESKVARLRRGEVPIAEPGLAELVSGPRYTTDHRELASAEFVFVCVPTPMGEGGQADLSGFDSAVDALRPVLRPGTVLVVKSTVPIGTADRLARAWPDHPVVSNPEFLREGHAVGDFLHPGRVVIGSDDGAAARRTAALYAGLGAPVVRTGPASAELAKYASNAYLALRLSYVNVLSELCEQAGADVGAVTRVMGLDARIGPACLDPGPGWGGSCLPKDTAELARSAAELGVDPALLRAAVAVNERQPGRVADKVREVVGAGGLDGVRLGLLGLTFKAGTSDLRDSPALAVARRLAAEGAVLTGYDPAVPAASPQVAPVQAVDDPSLVAKGAAAIVVLTEWPEFTALDWAQLAGLAEGDAVIDTRRLLDPVKLRSCGLTCLPLGGR</sequence>
<dbReference type="Pfam" id="PF03721">
    <property type="entry name" value="UDPG_MGDP_dh_N"/>
    <property type="match status" value="1"/>
</dbReference>
<dbReference type="PIRSF" id="PIRSF000124">
    <property type="entry name" value="UDPglc_GDPman_dh"/>
    <property type="match status" value="1"/>
</dbReference>
<dbReference type="PANTHER" id="PTHR43750">
    <property type="entry name" value="UDP-GLUCOSE 6-DEHYDROGENASE TUAD"/>
    <property type="match status" value="1"/>
</dbReference>